<dbReference type="Gene3D" id="1.20.1280.50">
    <property type="match status" value="1"/>
</dbReference>
<evidence type="ECO:0000313" key="5">
    <source>
        <dbReference type="Proteomes" id="UP000030108"/>
    </source>
</evidence>
<dbReference type="Pfam" id="PF12937">
    <property type="entry name" value="F-box-like"/>
    <property type="match status" value="1"/>
</dbReference>
<gene>
    <name evidence="4" type="ORF">RSOL_201360</name>
</gene>
<evidence type="ECO:0000256" key="1">
    <source>
        <dbReference type="ARBA" id="ARBA00004906"/>
    </source>
</evidence>
<keyword evidence="2" id="KW-0833">Ubl conjugation pathway</keyword>
<accession>X8J4G8</accession>
<evidence type="ECO:0000256" key="2">
    <source>
        <dbReference type="ARBA" id="ARBA00022786"/>
    </source>
</evidence>
<dbReference type="SUPFAM" id="SSF81383">
    <property type="entry name" value="F-box domain"/>
    <property type="match status" value="1"/>
</dbReference>
<dbReference type="InterPro" id="IPR001810">
    <property type="entry name" value="F-box_dom"/>
</dbReference>
<dbReference type="GO" id="GO:0005737">
    <property type="term" value="C:cytoplasm"/>
    <property type="evidence" value="ECO:0007669"/>
    <property type="project" value="TreeGrafter"/>
</dbReference>
<dbReference type="InterPro" id="IPR036047">
    <property type="entry name" value="F-box-like_dom_sf"/>
</dbReference>
<dbReference type="OrthoDB" id="722566at2759"/>
<dbReference type="EMBL" id="JATN01000322">
    <property type="protein sequence ID" value="EUC56827.1"/>
    <property type="molecule type" value="Genomic_DNA"/>
</dbReference>
<dbReference type="Proteomes" id="UP000030108">
    <property type="component" value="Unassembled WGS sequence"/>
</dbReference>
<comment type="caution">
    <text evidence="4">The sequence shown here is derived from an EMBL/GenBank/DDBJ whole genome shotgun (WGS) entry which is preliminary data.</text>
</comment>
<dbReference type="PANTHER" id="PTHR46550">
    <property type="entry name" value="F-BOX ONLY PROTEIN 3"/>
    <property type="match status" value="1"/>
</dbReference>
<evidence type="ECO:0000259" key="3">
    <source>
        <dbReference type="PROSITE" id="PS50181"/>
    </source>
</evidence>
<proteinExistence type="predicted"/>
<reference evidence="5" key="1">
    <citation type="journal article" date="2014" name="Genome Announc.">
        <title>Draft genome sequence of the plant-pathogenic soil fungus Rhizoctonia solani anastomosis group 3 strain Rhs1AP.</title>
        <authorList>
            <person name="Cubeta M.A."/>
            <person name="Thomas E."/>
            <person name="Dean R.A."/>
            <person name="Jabaji S."/>
            <person name="Neate S.M."/>
            <person name="Tavantzis S."/>
            <person name="Toda T."/>
            <person name="Vilgalys R."/>
            <person name="Bharathan N."/>
            <person name="Fedorova-Abrams N."/>
            <person name="Pakala S.B."/>
            <person name="Pakala S.M."/>
            <person name="Zafar N."/>
            <person name="Joardar V."/>
            <person name="Losada L."/>
            <person name="Nierman W.C."/>
        </authorList>
    </citation>
    <scope>NUCLEOTIDE SEQUENCE [LARGE SCALE GENOMIC DNA]</scope>
    <source>
        <strain evidence="5">AG-3</strain>
    </source>
</reference>
<dbReference type="InterPro" id="IPR052121">
    <property type="entry name" value="F-box_SCF_Substrate_Recog"/>
</dbReference>
<protein>
    <submittedName>
        <fullName evidence="4">F-box-like protein</fullName>
    </submittedName>
</protein>
<organism evidence="4 5">
    <name type="scientific">Rhizoctonia solani AG-3 Rhs1AP</name>
    <dbReference type="NCBI Taxonomy" id="1086054"/>
    <lineage>
        <taxon>Eukaryota</taxon>
        <taxon>Fungi</taxon>
        <taxon>Dikarya</taxon>
        <taxon>Basidiomycota</taxon>
        <taxon>Agaricomycotina</taxon>
        <taxon>Agaricomycetes</taxon>
        <taxon>Cantharellales</taxon>
        <taxon>Ceratobasidiaceae</taxon>
        <taxon>Rhizoctonia</taxon>
    </lineage>
</organism>
<comment type="pathway">
    <text evidence="1">Protein modification; protein ubiquitination.</text>
</comment>
<feature type="domain" description="F-box" evidence="3">
    <location>
        <begin position="6"/>
        <end position="52"/>
    </location>
</feature>
<name>X8J4G8_9AGAM</name>
<dbReference type="PROSITE" id="PS50181">
    <property type="entry name" value="FBOX"/>
    <property type="match status" value="1"/>
</dbReference>
<evidence type="ECO:0000313" key="4">
    <source>
        <dbReference type="EMBL" id="EUC56827.1"/>
    </source>
</evidence>
<dbReference type="SMART" id="SM00256">
    <property type="entry name" value="FBOX"/>
    <property type="match status" value="1"/>
</dbReference>
<sequence>MSAVSRGTIESIPTEILTECLAYLEPRDLSNVLSVSRALRTVASDDTLWQLHCEHIYNKGSSEVLGWRPIDKYNGLAYHLIWKRLALVEPYLGWWLSIDELPAGSVLRMWLNGQTLVVSGVIPVTTLPSSSIPQTLAISDAMDYIIAHNLHDGFPNPLYIDAQNICLEQWSAKESEWLVREAIEDYAPGTSVANISCFEQVGCWHSNRFSTF</sequence>
<dbReference type="PANTHER" id="PTHR46550:SF1">
    <property type="entry name" value="F-BOX PROTEIN 3"/>
    <property type="match status" value="1"/>
</dbReference>
<dbReference type="AlphaFoldDB" id="X8J4G8"/>